<organism evidence="3 4">
    <name type="scientific">Ridgeia piscesae</name>
    <name type="common">Tubeworm</name>
    <dbReference type="NCBI Taxonomy" id="27915"/>
    <lineage>
        <taxon>Eukaryota</taxon>
        <taxon>Metazoa</taxon>
        <taxon>Spiralia</taxon>
        <taxon>Lophotrochozoa</taxon>
        <taxon>Annelida</taxon>
        <taxon>Polychaeta</taxon>
        <taxon>Sedentaria</taxon>
        <taxon>Canalipalpata</taxon>
        <taxon>Sabellida</taxon>
        <taxon>Siboglinidae</taxon>
        <taxon>Ridgeia</taxon>
    </lineage>
</organism>
<reference evidence="3" key="1">
    <citation type="journal article" date="2023" name="Mol. Biol. Evol.">
        <title>Third-Generation Sequencing Reveals the Adaptive Role of the Epigenome in Three Deep-Sea Polychaetes.</title>
        <authorList>
            <person name="Perez M."/>
            <person name="Aroh O."/>
            <person name="Sun Y."/>
            <person name="Lan Y."/>
            <person name="Juniper S.K."/>
            <person name="Young C.R."/>
            <person name="Angers B."/>
            <person name="Qian P.Y."/>
        </authorList>
    </citation>
    <scope>NUCLEOTIDE SEQUENCE</scope>
    <source>
        <strain evidence="3">R07B-5</strain>
    </source>
</reference>
<feature type="coiled-coil region" evidence="1">
    <location>
        <begin position="81"/>
        <end position="108"/>
    </location>
</feature>
<dbReference type="Proteomes" id="UP001209878">
    <property type="component" value="Unassembled WGS sequence"/>
</dbReference>
<evidence type="ECO:0000313" key="4">
    <source>
        <dbReference type="Proteomes" id="UP001209878"/>
    </source>
</evidence>
<sequence length="268" mass="29952">MGYTASHKLTPEGKKARFARVKKRGCQKEEDVRDAKQKAEAASIPLDLSMSQLSRADMECEGDEDASCPDTDIYDGCISQVAKLRKQNKQTVTELGRLQRENETLANQCERQFGEEFLRGNQQDSKTTFCTGLPSYAVFVWLLNYCTSVLPPSPSLSTGDILLLILMKLRLNLLYQDLSYRFSISIGHVSDDILNNGLPALAKHLNFVIHTILTEQTVQVGGAVSWLLKLHVLGKLVILFIVSSSTCLNVKLPMSAFIFNIIWFGHHT</sequence>
<name>A0AAD9N3P2_RIDPI</name>
<dbReference type="InterPro" id="IPR027805">
    <property type="entry name" value="Transposase_HTH_dom"/>
</dbReference>
<proteinExistence type="predicted"/>
<dbReference type="EMBL" id="JAODUO010002062">
    <property type="protein sequence ID" value="KAK2155560.1"/>
    <property type="molecule type" value="Genomic_DNA"/>
</dbReference>
<evidence type="ECO:0000313" key="3">
    <source>
        <dbReference type="EMBL" id="KAK2155560.1"/>
    </source>
</evidence>
<comment type="caution">
    <text evidence="3">The sequence shown here is derived from an EMBL/GenBank/DDBJ whole genome shotgun (WGS) entry which is preliminary data.</text>
</comment>
<evidence type="ECO:0000259" key="2">
    <source>
        <dbReference type="Pfam" id="PF13613"/>
    </source>
</evidence>
<protein>
    <recommendedName>
        <fullName evidence="2">Transposase Helix-turn-helix domain-containing protein</fullName>
    </recommendedName>
</protein>
<gene>
    <name evidence="3" type="ORF">NP493_2065g00001</name>
</gene>
<keyword evidence="1" id="KW-0175">Coiled coil</keyword>
<dbReference type="PANTHER" id="PTHR23080">
    <property type="entry name" value="THAP DOMAIN PROTEIN"/>
    <property type="match status" value="1"/>
</dbReference>
<evidence type="ECO:0000256" key="1">
    <source>
        <dbReference type="SAM" id="Coils"/>
    </source>
</evidence>
<dbReference type="AlphaFoldDB" id="A0AAD9N3P2"/>
<accession>A0AAD9N3P2</accession>
<dbReference type="Pfam" id="PF13613">
    <property type="entry name" value="HTH_Tnp_4"/>
    <property type="match status" value="1"/>
</dbReference>
<keyword evidence="4" id="KW-1185">Reference proteome</keyword>
<feature type="domain" description="Transposase Helix-turn-helix" evidence="2">
    <location>
        <begin position="155"/>
        <end position="205"/>
    </location>
</feature>